<dbReference type="AlphaFoldDB" id="A0A937AQ08"/>
<dbReference type="SMART" id="SM00729">
    <property type="entry name" value="Elp3"/>
    <property type="match status" value="1"/>
</dbReference>
<evidence type="ECO:0000256" key="5">
    <source>
        <dbReference type="ARBA" id="ARBA00022691"/>
    </source>
</evidence>
<keyword evidence="9 14" id="KW-0411">Iron-sulfur</keyword>
<evidence type="ECO:0000256" key="12">
    <source>
        <dbReference type="ARBA" id="ARBA00080698"/>
    </source>
</evidence>
<dbReference type="PROSITE" id="PS01278">
    <property type="entry name" value="MTTASE_RADICAL"/>
    <property type="match status" value="1"/>
</dbReference>
<evidence type="ECO:0000256" key="2">
    <source>
        <dbReference type="ARBA" id="ARBA00022485"/>
    </source>
</evidence>
<gene>
    <name evidence="14 18" type="primary">miaB</name>
    <name evidence="18" type="ORF">EU981_01810</name>
</gene>
<dbReference type="GO" id="GO:0046872">
    <property type="term" value="F:metal ion binding"/>
    <property type="evidence" value="ECO:0007669"/>
    <property type="project" value="UniProtKB-KW"/>
</dbReference>
<dbReference type="NCBIfam" id="TIGR00089">
    <property type="entry name" value="MiaB/RimO family radical SAM methylthiotransferase"/>
    <property type="match status" value="1"/>
</dbReference>
<feature type="binding site" evidence="14">
    <location>
        <position position="59"/>
    </location>
    <ligand>
        <name>[4Fe-4S] cluster</name>
        <dbReference type="ChEBI" id="CHEBI:49883"/>
        <label>1</label>
    </ligand>
</feature>
<evidence type="ECO:0000259" key="15">
    <source>
        <dbReference type="PROSITE" id="PS50926"/>
    </source>
</evidence>
<dbReference type="PANTHER" id="PTHR43020:SF2">
    <property type="entry name" value="MITOCHONDRIAL TRNA METHYLTHIOTRANSFERASE CDK5RAP1"/>
    <property type="match status" value="1"/>
</dbReference>
<evidence type="ECO:0000256" key="9">
    <source>
        <dbReference type="ARBA" id="ARBA00023014"/>
    </source>
</evidence>
<dbReference type="CDD" id="cd01335">
    <property type="entry name" value="Radical_SAM"/>
    <property type="match status" value="1"/>
</dbReference>
<feature type="binding site" evidence="14">
    <location>
        <position position="97"/>
    </location>
    <ligand>
        <name>[4Fe-4S] cluster</name>
        <dbReference type="ChEBI" id="CHEBI:49883"/>
        <label>1</label>
    </ligand>
</feature>
<protein>
    <recommendedName>
        <fullName evidence="11 14">tRNA-2-methylthio-N(6)-dimethylallyladenosine synthase</fullName>
        <ecNumber evidence="10 14">2.8.4.3</ecNumber>
    </recommendedName>
    <alternativeName>
        <fullName evidence="13 14">(Dimethylallyl)adenosine tRNA methylthiotransferase MiaB</fullName>
    </alternativeName>
    <alternativeName>
        <fullName evidence="12 14">tRNA-i(6)A37 methylthiotransferase</fullName>
    </alternativeName>
</protein>
<accession>A0A937AQ08</accession>
<comment type="caution">
    <text evidence="18">The sequence shown here is derived from an EMBL/GenBank/DDBJ whole genome shotgun (WGS) entry which is preliminary data.</text>
</comment>
<dbReference type="NCBIfam" id="TIGR01574">
    <property type="entry name" value="miaB-methiolase"/>
    <property type="match status" value="1"/>
</dbReference>
<feature type="domain" description="MTTase N-terminal" evidence="16">
    <location>
        <begin position="14"/>
        <end position="134"/>
    </location>
</feature>
<dbReference type="GO" id="GO:0035597">
    <property type="term" value="F:tRNA-2-methylthio-N(6)-dimethylallyladenosine(37) synthase activity"/>
    <property type="evidence" value="ECO:0007669"/>
    <property type="project" value="UniProtKB-EC"/>
</dbReference>
<dbReference type="HAMAP" id="MF_01864">
    <property type="entry name" value="tRNA_metthiotr_MiaB"/>
    <property type="match status" value="1"/>
</dbReference>
<dbReference type="GO" id="GO:0051539">
    <property type="term" value="F:4 iron, 4 sulfur cluster binding"/>
    <property type="evidence" value="ECO:0007669"/>
    <property type="project" value="UniProtKB-UniRule"/>
</dbReference>
<proteinExistence type="inferred from homology"/>
<evidence type="ECO:0000256" key="8">
    <source>
        <dbReference type="ARBA" id="ARBA00023004"/>
    </source>
</evidence>
<keyword evidence="4 14" id="KW-0808">Transferase</keyword>
<dbReference type="InterPro" id="IPR023404">
    <property type="entry name" value="rSAM_horseshoe"/>
</dbReference>
<name>A0A937AQ08_9HYPH</name>
<comment type="function">
    <text evidence="1 14">Catalyzes the methylthiolation of N6-(dimethylallyl)adenosine (i(6)A), leading to the formation of 2-methylthio-N6-(dimethylallyl)adenosine (ms(2)i(6)A) at position 37 in tRNAs that read codons beginning with uridine.</text>
</comment>
<evidence type="ECO:0000256" key="4">
    <source>
        <dbReference type="ARBA" id="ARBA00022679"/>
    </source>
</evidence>
<keyword evidence="6 14" id="KW-0819">tRNA processing</keyword>
<keyword evidence="2 14" id="KW-0004">4Fe-4S</keyword>
<dbReference type="InterPro" id="IPR006638">
    <property type="entry name" value="Elp3/MiaA/NifB-like_rSAM"/>
</dbReference>
<evidence type="ECO:0000256" key="7">
    <source>
        <dbReference type="ARBA" id="ARBA00022723"/>
    </source>
</evidence>
<dbReference type="InterPro" id="IPR007197">
    <property type="entry name" value="rSAM"/>
</dbReference>
<dbReference type="SUPFAM" id="SSF102114">
    <property type="entry name" value="Radical SAM enzymes"/>
    <property type="match status" value="1"/>
</dbReference>
<comment type="similarity">
    <text evidence="14">Belongs to the methylthiotransferase family. MiaB subfamily.</text>
</comment>
<evidence type="ECO:0000256" key="3">
    <source>
        <dbReference type="ARBA" id="ARBA00022490"/>
    </source>
</evidence>
<reference evidence="18" key="1">
    <citation type="submission" date="2019-02" db="EMBL/GenBank/DDBJ databases">
        <title>A novel Candidatus Liberibacter species associated with the New Zealand native fuchsia psyllid, Ctenarytaina fuchsiae.</title>
        <authorList>
            <person name="Thompson S.M."/>
            <person name="Jorgensen N."/>
            <person name="David C."/>
            <person name="Bulman S.R."/>
            <person name="Smith G.R."/>
        </authorList>
    </citation>
    <scope>NUCLEOTIDE SEQUENCE</scope>
    <source>
        <strain evidence="18">Oxford</strain>
    </source>
</reference>
<dbReference type="InterPro" id="IPR005839">
    <property type="entry name" value="Methylthiotransferase"/>
</dbReference>
<dbReference type="Gene3D" id="3.40.50.12160">
    <property type="entry name" value="Methylthiotransferase, N-terminal domain"/>
    <property type="match status" value="1"/>
</dbReference>
<dbReference type="Pfam" id="PF00919">
    <property type="entry name" value="UPF0004"/>
    <property type="match status" value="1"/>
</dbReference>
<evidence type="ECO:0000256" key="6">
    <source>
        <dbReference type="ARBA" id="ARBA00022694"/>
    </source>
</evidence>
<dbReference type="SFLD" id="SFLDG01061">
    <property type="entry name" value="methylthiotransferase"/>
    <property type="match status" value="1"/>
</dbReference>
<dbReference type="SFLD" id="SFLDF00273">
    <property type="entry name" value="(dimethylallyl)adenosine_tRNA"/>
    <property type="match status" value="1"/>
</dbReference>
<keyword evidence="5 14" id="KW-0949">S-adenosyl-L-methionine</keyword>
<dbReference type="SFLD" id="SFLDS00029">
    <property type="entry name" value="Radical_SAM"/>
    <property type="match status" value="1"/>
</dbReference>
<evidence type="ECO:0000256" key="11">
    <source>
        <dbReference type="ARBA" id="ARBA00068570"/>
    </source>
</evidence>
<comment type="subcellular location">
    <subcellularLocation>
        <location evidence="14">Cytoplasm</location>
    </subcellularLocation>
</comment>
<feature type="domain" description="TRAM" evidence="15">
    <location>
        <begin position="396"/>
        <end position="458"/>
    </location>
</feature>
<dbReference type="InterPro" id="IPR002792">
    <property type="entry name" value="TRAM_dom"/>
</dbReference>
<dbReference type="InterPro" id="IPR038135">
    <property type="entry name" value="Methylthiotransferase_N_sf"/>
</dbReference>
<evidence type="ECO:0000259" key="16">
    <source>
        <dbReference type="PROSITE" id="PS51449"/>
    </source>
</evidence>
<evidence type="ECO:0000313" key="19">
    <source>
        <dbReference type="Proteomes" id="UP000736856"/>
    </source>
</evidence>
<keyword evidence="8 14" id="KW-0408">Iron</keyword>
<dbReference type="FunFam" id="3.40.50.12160:FF:000003">
    <property type="entry name" value="CDK5 regulatory subunit-associated protein 1"/>
    <property type="match status" value="1"/>
</dbReference>
<evidence type="ECO:0000313" key="18">
    <source>
        <dbReference type="EMBL" id="MBL0848826.1"/>
    </source>
</evidence>
<feature type="binding site" evidence="14">
    <location>
        <position position="179"/>
    </location>
    <ligand>
        <name>[4Fe-4S] cluster</name>
        <dbReference type="ChEBI" id="CHEBI:49883"/>
        <label>2</label>
        <note>4Fe-4S-S-AdoMet</note>
    </ligand>
</feature>
<dbReference type="InterPro" id="IPR013848">
    <property type="entry name" value="Methylthiotransferase_N"/>
</dbReference>
<dbReference type="Gene3D" id="3.80.30.20">
    <property type="entry name" value="tm_1862 like domain"/>
    <property type="match status" value="1"/>
</dbReference>
<dbReference type="SFLD" id="SFLDG01082">
    <property type="entry name" value="B12-binding_domain_containing"/>
    <property type="match status" value="1"/>
</dbReference>
<keyword evidence="3 14" id="KW-0963">Cytoplasm</keyword>
<comment type="subunit">
    <text evidence="14">Monomer.</text>
</comment>
<comment type="cofactor">
    <cofactor evidence="14">
        <name>[4Fe-4S] cluster</name>
        <dbReference type="ChEBI" id="CHEBI:49883"/>
    </cofactor>
    <text evidence="14">Binds 2 [4Fe-4S] clusters. One cluster is coordinated with 3 cysteines and an exchangeable S-adenosyl-L-methionine.</text>
</comment>
<evidence type="ECO:0000256" key="1">
    <source>
        <dbReference type="ARBA" id="ARBA00003234"/>
    </source>
</evidence>
<dbReference type="InterPro" id="IPR006463">
    <property type="entry name" value="MiaB_methiolase"/>
</dbReference>
<dbReference type="InterPro" id="IPR058240">
    <property type="entry name" value="rSAM_sf"/>
</dbReference>
<keyword evidence="7 14" id="KW-0479">Metal-binding</keyword>
<evidence type="ECO:0000256" key="14">
    <source>
        <dbReference type="HAMAP-Rule" id="MF_01864"/>
    </source>
</evidence>
<dbReference type="Pfam" id="PF04055">
    <property type="entry name" value="Radical_SAM"/>
    <property type="match status" value="1"/>
</dbReference>
<evidence type="ECO:0000256" key="10">
    <source>
        <dbReference type="ARBA" id="ARBA00033765"/>
    </source>
</evidence>
<organism evidence="18 19">
    <name type="scientific">Candidatus Liberibacter ctenarytainae</name>
    <dbReference type="NCBI Taxonomy" id="2020335"/>
    <lineage>
        <taxon>Bacteria</taxon>
        <taxon>Pseudomonadati</taxon>
        <taxon>Pseudomonadota</taxon>
        <taxon>Alphaproteobacteria</taxon>
        <taxon>Hyphomicrobiales</taxon>
        <taxon>Rhizobiaceae</taxon>
        <taxon>Liberibacter</taxon>
    </lineage>
</organism>
<dbReference type="FunFam" id="3.80.30.20:FF:000001">
    <property type="entry name" value="tRNA-2-methylthio-N(6)-dimethylallyladenosine synthase 2"/>
    <property type="match status" value="1"/>
</dbReference>
<sequence length="458" mass="51977">MVLQQVSNQDIFPKRFFVKSYGCQMNVYDSLRIEDIFFSRGYTRADSIDNAELIVLNTCHIREKAVEKVYSSLGRLRKIKTSRKQEGKDTIVVVAGCVAQAEGEEILRRAPIVNIIVGPQTYYRLPELLERARSGKRVIETDYSAEDKFERLSVIDGGYNRKRAVTAFLTIQEGCDKFCTFCVVPYTRGAEISRSLLQVVEEASKMVEQGVREITLLGQNVNAWRGQGIDGKKCNLSDLLYALSNIKGLVRLRYTTSHPRDMDDSLIKAHGDLDILMPYLHLPVQSGSDKILKAMNRRHTVQEYLQIIEKMRSVRPNIAISSDFIVGFPGETDSDFAETMDLVEKIGYCQAFSFKYSQRPGTPGANMLDQIDDDIKTERLLCLQEKLRQQQISFNRACIGQIVEVLIEKRGKEIGQFVGRSPWLQPVVLNSQHCSMGNMMKVRITDIKTSTLYADLVV</sequence>
<feature type="binding site" evidence="14">
    <location>
        <position position="175"/>
    </location>
    <ligand>
        <name>[4Fe-4S] cluster</name>
        <dbReference type="ChEBI" id="CHEBI:49883"/>
        <label>2</label>
        <note>4Fe-4S-S-AdoMet</note>
    </ligand>
</feature>
<feature type="binding site" evidence="14">
    <location>
        <position position="23"/>
    </location>
    <ligand>
        <name>[4Fe-4S] cluster</name>
        <dbReference type="ChEBI" id="CHEBI:49883"/>
        <label>1</label>
    </ligand>
</feature>
<evidence type="ECO:0000256" key="13">
    <source>
        <dbReference type="ARBA" id="ARBA00081141"/>
    </source>
</evidence>
<comment type="catalytic activity">
    <reaction evidence="14">
        <text>N(6)-dimethylallyladenosine(37) in tRNA + (sulfur carrier)-SH + AH2 + 2 S-adenosyl-L-methionine = 2-methylsulfanyl-N(6)-dimethylallyladenosine(37) in tRNA + (sulfur carrier)-H + 5'-deoxyadenosine + L-methionine + A + S-adenosyl-L-homocysteine + 2 H(+)</text>
        <dbReference type="Rhea" id="RHEA:37067"/>
        <dbReference type="Rhea" id="RHEA-COMP:10375"/>
        <dbReference type="Rhea" id="RHEA-COMP:10376"/>
        <dbReference type="Rhea" id="RHEA-COMP:14737"/>
        <dbReference type="Rhea" id="RHEA-COMP:14739"/>
        <dbReference type="ChEBI" id="CHEBI:13193"/>
        <dbReference type="ChEBI" id="CHEBI:15378"/>
        <dbReference type="ChEBI" id="CHEBI:17319"/>
        <dbReference type="ChEBI" id="CHEBI:17499"/>
        <dbReference type="ChEBI" id="CHEBI:29917"/>
        <dbReference type="ChEBI" id="CHEBI:57844"/>
        <dbReference type="ChEBI" id="CHEBI:57856"/>
        <dbReference type="ChEBI" id="CHEBI:59789"/>
        <dbReference type="ChEBI" id="CHEBI:64428"/>
        <dbReference type="ChEBI" id="CHEBI:74415"/>
        <dbReference type="ChEBI" id="CHEBI:74417"/>
        <dbReference type="EC" id="2.8.4.3"/>
    </reaction>
</comment>
<feature type="binding site" evidence="14">
    <location>
        <position position="182"/>
    </location>
    <ligand>
        <name>[4Fe-4S] cluster</name>
        <dbReference type="ChEBI" id="CHEBI:49883"/>
        <label>2</label>
        <note>4Fe-4S-S-AdoMet</note>
    </ligand>
</feature>
<dbReference type="Pfam" id="PF01938">
    <property type="entry name" value="TRAM"/>
    <property type="match status" value="1"/>
</dbReference>
<dbReference type="InterPro" id="IPR020612">
    <property type="entry name" value="Methylthiotransferase_CS"/>
</dbReference>
<dbReference type="EC" id="2.8.4.3" evidence="10 14"/>
<dbReference type="GO" id="GO:0005829">
    <property type="term" value="C:cytosol"/>
    <property type="evidence" value="ECO:0007669"/>
    <property type="project" value="TreeGrafter"/>
</dbReference>
<evidence type="ECO:0000259" key="17">
    <source>
        <dbReference type="PROSITE" id="PS51918"/>
    </source>
</evidence>
<feature type="domain" description="Radical SAM core" evidence="17">
    <location>
        <begin position="161"/>
        <end position="393"/>
    </location>
</feature>
<dbReference type="PROSITE" id="PS51918">
    <property type="entry name" value="RADICAL_SAM"/>
    <property type="match status" value="1"/>
</dbReference>
<dbReference type="PROSITE" id="PS50926">
    <property type="entry name" value="TRAM"/>
    <property type="match status" value="1"/>
</dbReference>
<dbReference type="EMBL" id="SEOL01000002">
    <property type="protein sequence ID" value="MBL0848826.1"/>
    <property type="molecule type" value="Genomic_DNA"/>
</dbReference>
<dbReference type="PANTHER" id="PTHR43020">
    <property type="entry name" value="CDK5 REGULATORY SUBUNIT-ASSOCIATED PROTEIN 1"/>
    <property type="match status" value="1"/>
</dbReference>
<dbReference type="PROSITE" id="PS51449">
    <property type="entry name" value="MTTASE_N"/>
    <property type="match status" value="1"/>
</dbReference>
<dbReference type="Proteomes" id="UP000736856">
    <property type="component" value="Unassembled WGS sequence"/>
</dbReference>